<dbReference type="EMBL" id="JADIMG010000033">
    <property type="protein sequence ID" value="MBO8459329.1"/>
    <property type="molecule type" value="Genomic_DNA"/>
</dbReference>
<evidence type="ECO:0000313" key="2">
    <source>
        <dbReference type="EMBL" id="MBO8459329.1"/>
    </source>
</evidence>
<accession>A0A9D9HS74</accession>
<dbReference type="SUPFAM" id="SSF49464">
    <property type="entry name" value="Carboxypeptidase regulatory domain-like"/>
    <property type="match status" value="1"/>
</dbReference>
<feature type="domain" description="TonB-dependent receptor plug" evidence="1">
    <location>
        <begin position="112"/>
        <end position="209"/>
    </location>
</feature>
<dbReference type="Pfam" id="PF13715">
    <property type="entry name" value="CarbopepD_reg_2"/>
    <property type="match status" value="1"/>
</dbReference>
<reference evidence="2" key="2">
    <citation type="journal article" date="2021" name="PeerJ">
        <title>Extensive microbial diversity within the chicken gut microbiome revealed by metagenomics and culture.</title>
        <authorList>
            <person name="Gilroy R."/>
            <person name="Ravi A."/>
            <person name="Getino M."/>
            <person name="Pursley I."/>
            <person name="Horton D.L."/>
            <person name="Alikhan N.F."/>
            <person name="Baker D."/>
            <person name="Gharbi K."/>
            <person name="Hall N."/>
            <person name="Watson M."/>
            <person name="Adriaenssens E.M."/>
            <person name="Foster-Nyarko E."/>
            <person name="Jarju S."/>
            <person name="Secka A."/>
            <person name="Antonio M."/>
            <person name="Oren A."/>
            <person name="Chaudhuri R.R."/>
            <person name="La Ragione R."/>
            <person name="Hildebrand F."/>
            <person name="Pallen M.J."/>
        </authorList>
    </citation>
    <scope>NUCLEOTIDE SEQUENCE</scope>
    <source>
        <strain evidence="2">G3-3990</strain>
    </source>
</reference>
<evidence type="ECO:0000259" key="1">
    <source>
        <dbReference type="Pfam" id="PF07715"/>
    </source>
</evidence>
<dbReference type="Gene3D" id="2.60.40.1120">
    <property type="entry name" value="Carboxypeptidase-like, regulatory domain"/>
    <property type="match status" value="1"/>
</dbReference>
<dbReference type="Pfam" id="PF07715">
    <property type="entry name" value="Plug"/>
    <property type="match status" value="1"/>
</dbReference>
<proteinExistence type="predicted"/>
<dbReference type="AlphaFoldDB" id="A0A9D9HS74"/>
<protein>
    <submittedName>
        <fullName evidence="2">TonB-dependent receptor</fullName>
    </submittedName>
</protein>
<dbReference type="Proteomes" id="UP000823641">
    <property type="component" value="Unassembled WGS sequence"/>
</dbReference>
<sequence>MHFFCIQFTSAELRKVRIYGYVIDTDNRGIEYANVYAKGSTIGTTTNKNGYYDLQLETNDSITIVYSMLGYKTIEHTFLPDQRVIQISVELQSEATALSGVEIRAHHKQIGTMERMEAEQVRMVPDATGGSIESLLITFAGVSQTNELSSQYSVRGGNFDENSVYVNGIEVYRPLLIRSGQQEGLSFVNPEMVSNVSFSAGGYDAKYGDKMSSVLDITYKKPKEFEASASLSLLGASAYVGTGNERFTQMHGIRYKTAQYLLGTLDTQGEYKPWFVDYQTYMTGKISEKWELSFLGNFSQNSYRFIPTERETTFGTYQMARKLMIYFNGQESDRFQTAFGAFGATYKPNKKLNIGFNLSGFYTNEQETYDITGEYLLSEQEATTEEENKEGALLGVGTYHEHARNQLNAAVITLSHNGNYKSGNNQLSWGISAQSEMIQDQISEWEWRDSVGYSLPTTNPNVVDLYYSMKGTNQLSSFRFQGYVQDSHKWITEAGTISLTGGIRGNYWTFNKEFLLSPRASISYLPGWKRDFGFRLATGIYYQSPFYKEMRDTITDSYGVTSVTLNHDIKAQRSVHVVLGGDYYFRAWGRPFKFTSELYYKYMDRVISYTVDNVRVRYSGENDARAYTAGIDFKLYGELVPGADSWISLSLMQSKEDLLNDNLEWLPRPNEQRYNFSMFFQDYLPNNPKYKLHLRFIWADGLPFGAPRNPSFRSVFRMPAYRRVDIGGSRVLMSDTDKFMQKPWARHIESFWIHAEIFNLLNFKNVNSYYWVTDVYNQQLAVPNYLTGIMFNVRLTIDLK</sequence>
<evidence type="ECO:0000313" key="3">
    <source>
        <dbReference type="Proteomes" id="UP000823641"/>
    </source>
</evidence>
<dbReference type="InterPro" id="IPR012910">
    <property type="entry name" value="Plug_dom"/>
</dbReference>
<gene>
    <name evidence="2" type="ORF">IAA73_03215</name>
</gene>
<dbReference type="InterPro" id="IPR037066">
    <property type="entry name" value="Plug_dom_sf"/>
</dbReference>
<name>A0A9D9HS74_9BACT</name>
<comment type="caution">
    <text evidence="2">The sequence shown here is derived from an EMBL/GenBank/DDBJ whole genome shotgun (WGS) entry which is preliminary data.</text>
</comment>
<dbReference type="InterPro" id="IPR008969">
    <property type="entry name" value="CarboxyPept-like_regulatory"/>
</dbReference>
<keyword evidence="2" id="KW-0675">Receptor</keyword>
<dbReference type="Gene3D" id="2.170.130.10">
    <property type="entry name" value="TonB-dependent receptor, plug domain"/>
    <property type="match status" value="1"/>
</dbReference>
<reference evidence="2" key="1">
    <citation type="submission" date="2020-10" db="EMBL/GenBank/DDBJ databases">
        <authorList>
            <person name="Gilroy R."/>
        </authorList>
    </citation>
    <scope>NUCLEOTIDE SEQUENCE</scope>
    <source>
        <strain evidence="2">G3-3990</strain>
    </source>
</reference>
<dbReference type="SUPFAM" id="SSF56935">
    <property type="entry name" value="Porins"/>
    <property type="match status" value="1"/>
</dbReference>
<organism evidence="2 3">
    <name type="scientific">Candidatus Gallipaludibacter merdavium</name>
    <dbReference type="NCBI Taxonomy" id="2840839"/>
    <lineage>
        <taxon>Bacteria</taxon>
        <taxon>Pseudomonadati</taxon>
        <taxon>Bacteroidota</taxon>
        <taxon>Bacteroidia</taxon>
        <taxon>Bacteroidales</taxon>
        <taxon>Candidatus Gallipaludibacter</taxon>
    </lineage>
</organism>